<evidence type="ECO:0000313" key="2">
    <source>
        <dbReference type="Proteomes" id="UP001458880"/>
    </source>
</evidence>
<dbReference type="EMBL" id="JASPKY010000216">
    <property type="protein sequence ID" value="KAK9719802.1"/>
    <property type="molecule type" value="Genomic_DNA"/>
</dbReference>
<comment type="caution">
    <text evidence="1">The sequence shown here is derived from an EMBL/GenBank/DDBJ whole genome shotgun (WGS) entry which is preliminary data.</text>
</comment>
<reference evidence="1 2" key="1">
    <citation type="journal article" date="2024" name="BMC Genomics">
        <title>De novo assembly and annotation of Popillia japonica's genome with initial clues to its potential as an invasive pest.</title>
        <authorList>
            <person name="Cucini C."/>
            <person name="Boschi S."/>
            <person name="Funari R."/>
            <person name="Cardaioli E."/>
            <person name="Iannotti N."/>
            <person name="Marturano G."/>
            <person name="Paoli F."/>
            <person name="Bruttini M."/>
            <person name="Carapelli A."/>
            <person name="Frati F."/>
            <person name="Nardi F."/>
        </authorList>
    </citation>
    <scope>NUCLEOTIDE SEQUENCE [LARGE SCALE GENOMIC DNA]</scope>
    <source>
        <strain evidence="1">DMR45628</strain>
    </source>
</reference>
<gene>
    <name evidence="1" type="ORF">QE152_g22433</name>
</gene>
<name>A0AAW1KM37_POPJA</name>
<protein>
    <recommendedName>
        <fullName evidence="3">DDE-1 domain-containing protein</fullName>
    </recommendedName>
</protein>
<sequence>MTPLPANSTHLMQPLNVNFFAPMKRKWREVLDLWKKKCRWKGSIPNQQFPTLLNRSWSHITGNSATNPQPGFRATGLSPFDPERILAKIPGSESTSERALDSSLLDFLRG</sequence>
<dbReference type="AlphaFoldDB" id="A0AAW1KM37"/>
<evidence type="ECO:0008006" key="3">
    <source>
        <dbReference type="Google" id="ProtNLM"/>
    </source>
</evidence>
<proteinExistence type="predicted"/>
<evidence type="ECO:0000313" key="1">
    <source>
        <dbReference type="EMBL" id="KAK9719802.1"/>
    </source>
</evidence>
<accession>A0AAW1KM37</accession>
<organism evidence="1 2">
    <name type="scientific">Popillia japonica</name>
    <name type="common">Japanese beetle</name>
    <dbReference type="NCBI Taxonomy" id="7064"/>
    <lineage>
        <taxon>Eukaryota</taxon>
        <taxon>Metazoa</taxon>
        <taxon>Ecdysozoa</taxon>
        <taxon>Arthropoda</taxon>
        <taxon>Hexapoda</taxon>
        <taxon>Insecta</taxon>
        <taxon>Pterygota</taxon>
        <taxon>Neoptera</taxon>
        <taxon>Endopterygota</taxon>
        <taxon>Coleoptera</taxon>
        <taxon>Polyphaga</taxon>
        <taxon>Scarabaeiformia</taxon>
        <taxon>Scarabaeidae</taxon>
        <taxon>Rutelinae</taxon>
        <taxon>Popillia</taxon>
    </lineage>
</organism>
<keyword evidence="2" id="KW-1185">Reference proteome</keyword>
<dbReference type="Proteomes" id="UP001458880">
    <property type="component" value="Unassembled WGS sequence"/>
</dbReference>